<comment type="cofactor">
    <cofactor evidence="1 3">
        <name>heme</name>
        <dbReference type="ChEBI" id="CHEBI:30413"/>
    </cofactor>
</comment>
<accession>A0A7W8QRV2</accession>
<keyword evidence="4" id="KW-0560">Oxidoreductase</keyword>
<dbReference type="EMBL" id="JACHDB010000002">
    <property type="protein sequence ID" value="MBB5435455.1"/>
    <property type="molecule type" value="Genomic_DNA"/>
</dbReference>
<dbReference type="GO" id="GO:0016705">
    <property type="term" value="F:oxidoreductase activity, acting on paired donors, with incorporation or reduction of molecular oxygen"/>
    <property type="evidence" value="ECO:0007669"/>
    <property type="project" value="InterPro"/>
</dbReference>
<name>A0A7W8QRV2_9ACTN</name>
<keyword evidence="6" id="KW-1185">Reference proteome</keyword>
<dbReference type="PRINTS" id="PR00385">
    <property type="entry name" value="P450"/>
</dbReference>
<reference evidence="5 6" key="1">
    <citation type="submission" date="2020-08" db="EMBL/GenBank/DDBJ databases">
        <title>Sequencing the genomes of 1000 actinobacteria strains.</title>
        <authorList>
            <person name="Klenk H.-P."/>
        </authorList>
    </citation>
    <scope>NUCLEOTIDE SEQUENCE [LARGE SCALE GENOMIC DNA]</scope>
    <source>
        <strain evidence="5 6">DSM 44551</strain>
    </source>
</reference>
<dbReference type="PANTHER" id="PTHR24305">
    <property type="entry name" value="CYTOCHROME P450"/>
    <property type="match status" value="1"/>
</dbReference>
<dbReference type="InterPro" id="IPR001128">
    <property type="entry name" value="Cyt_P450"/>
</dbReference>
<evidence type="ECO:0000256" key="1">
    <source>
        <dbReference type="ARBA" id="ARBA00001971"/>
    </source>
</evidence>
<gene>
    <name evidence="5" type="ORF">HDA36_005603</name>
</gene>
<dbReference type="PANTHER" id="PTHR24305:SF166">
    <property type="entry name" value="CYTOCHROME P450 12A4, MITOCHONDRIAL-RELATED"/>
    <property type="match status" value="1"/>
</dbReference>
<dbReference type="InterPro" id="IPR002401">
    <property type="entry name" value="Cyt_P450_E_grp-I"/>
</dbReference>
<keyword evidence="3 4" id="KW-0479">Metal-binding</keyword>
<dbReference type="PROSITE" id="PS00086">
    <property type="entry name" value="CYTOCHROME_P450"/>
    <property type="match status" value="1"/>
</dbReference>
<dbReference type="Gene3D" id="1.10.630.10">
    <property type="entry name" value="Cytochrome P450"/>
    <property type="match status" value="1"/>
</dbReference>
<protein>
    <recommendedName>
        <fullName evidence="7">Cytochrome P450</fullName>
    </recommendedName>
</protein>
<dbReference type="InterPro" id="IPR036396">
    <property type="entry name" value="Cyt_P450_sf"/>
</dbReference>
<keyword evidence="3 4" id="KW-0349">Heme</keyword>
<dbReference type="PRINTS" id="PR00463">
    <property type="entry name" value="EP450I"/>
</dbReference>
<organism evidence="5 6">
    <name type="scientific">Nocardiopsis composta</name>
    <dbReference type="NCBI Taxonomy" id="157465"/>
    <lineage>
        <taxon>Bacteria</taxon>
        <taxon>Bacillati</taxon>
        <taxon>Actinomycetota</taxon>
        <taxon>Actinomycetes</taxon>
        <taxon>Streptosporangiales</taxon>
        <taxon>Nocardiopsidaceae</taxon>
        <taxon>Nocardiopsis</taxon>
    </lineage>
</organism>
<evidence type="ECO:0000256" key="3">
    <source>
        <dbReference type="PIRSR" id="PIRSR602401-1"/>
    </source>
</evidence>
<dbReference type="InterPro" id="IPR050121">
    <property type="entry name" value="Cytochrome_P450_monoxygenase"/>
</dbReference>
<evidence type="ECO:0000256" key="2">
    <source>
        <dbReference type="ARBA" id="ARBA00010617"/>
    </source>
</evidence>
<feature type="binding site" description="axial binding residue" evidence="3">
    <location>
        <position position="376"/>
    </location>
    <ligand>
        <name>heme</name>
        <dbReference type="ChEBI" id="CHEBI:30413"/>
    </ligand>
    <ligandPart>
        <name>Fe</name>
        <dbReference type="ChEBI" id="CHEBI:18248"/>
    </ligandPart>
</feature>
<evidence type="ECO:0000313" key="5">
    <source>
        <dbReference type="EMBL" id="MBB5435455.1"/>
    </source>
</evidence>
<evidence type="ECO:0008006" key="7">
    <source>
        <dbReference type="Google" id="ProtNLM"/>
    </source>
</evidence>
<evidence type="ECO:0000313" key="6">
    <source>
        <dbReference type="Proteomes" id="UP000572635"/>
    </source>
</evidence>
<dbReference type="Pfam" id="PF00067">
    <property type="entry name" value="p450"/>
    <property type="match status" value="1"/>
</dbReference>
<dbReference type="InterPro" id="IPR017972">
    <property type="entry name" value="Cyt_P450_CS"/>
</dbReference>
<dbReference type="SUPFAM" id="SSF48264">
    <property type="entry name" value="Cytochrome P450"/>
    <property type="match status" value="1"/>
</dbReference>
<evidence type="ECO:0000256" key="4">
    <source>
        <dbReference type="RuleBase" id="RU000461"/>
    </source>
</evidence>
<keyword evidence="3 4" id="KW-0408">Iron</keyword>
<comment type="similarity">
    <text evidence="2 4">Belongs to the cytochrome P450 family.</text>
</comment>
<keyword evidence="4" id="KW-0503">Monooxygenase</keyword>
<dbReference type="GO" id="GO:0020037">
    <property type="term" value="F:heme binding"/>
    <property type="evidence" value="ECO:0007669"/>
    <property type="project" value="InterPro"/>
</dbReference>
<dbReference type="Proteomes" id="UP000572635">
    <property type="component" value="Unassembled WGS sequence"/>
</dbReference>
<proteinExistence type="inferred from homology"/>
<dbReference type="GO" id="GO:0005506">
    <property type="term" value="F:iron ion binding"/>
    <property type="evidence" value="ECO:0007669"/>
    <property type="project" value="InterPro"/>
</dbReference>
<sequence length="430" mass="46930">MLQQAAIATELARHRYDALITLHQRHGPVFSLGAGRYRYVYLIGPEANRFIFANGRLFSTRDAFEAIAAVDGPTSLLVSEGEEHTRRRRLVRPALHHRQVAGYVRTIAEEADAAVDALPADGRADAYQVFRAAIRRSTVRSLFGPRLAADADFFGARLQPMLDLIDRMPQLVQAHRRLATPAWRRAMAAKADADARIFAEIARLRAGPADDGDHILAALVHGRGEDGAELTDEEVRDQAITLIAAGYETTSAAMAWAVHRLLRTAGAWERLRAEVEAAGPPTASSLAETPYLNGVVQETLRLHPPAAISARRVAEGFAFAGRRVPAGAMVVYSPYATHRLPGVWEDPLAFRPERWSDGRRPAPDEFLPFGGGAHRCVGSALATTELAVMLSRLVARTDLRPAGPPPVPAGLTTMRPRDGLPVRVLHRAPR</sequence>
<dbReference type="RefSeq" id="WP_184398279.1">
    <property type="nucleotide sequence ID" value="NZ_BAAAJD010000080.1"/>
</dbReference>
<dbReference type="AlphaFoldDB" id="A0A7W8QRV2"/>
<comment type="caution">
    <text evidence="5">The sequence shown here is derived from an EMBL/GenBank/DDBJ whole genome shotgun (WGS) entry which is preliminary data.</text>
</comment>
<dbReference type="GO" id="GO:0004497">
    <property type="term" value="F:monooxygenase activity"/>
    <property type="evidence" value="ECO:0007669"/>
    <property type="project" value="UniProtKB-KW"/>
</dbReference>